<feature type="transmembrane region" description="Helical" evidence="1">
    <location>
        <begin position="412"/>
        <end position="432"/>
    </location>
</feature>
<reference evidence="3" key="1">
    <citation type="submission" date="2020-10" db="EMBL/GenBank/DDBJ databases">
        <authorList>
            <person name="Hahn C.J."/>
            <person name="Laso-Perez R."/>
            <person name="Vulcano F."/>
            <person name="Vaziourakis K.-M."/>
            <person name="Stokke R."/>
            <person name="Steen I.H."/>
            <person name="Teske A."/>
            <person name="Boetius A."/>
            <person name="Liebeke M."/>
            <person name="Amann R."/>
            <person name="Knittel K."/>
        </authorList>
    </citation>
    <scope>NUCLEOTIDE SEQUENCE</scope>
    <source>
        <strain evidence="4">Gfbio:e3339647-f889-4370-9287-4fb5cb688e4c:AG392D22_GoMArc1</strain>
        <strain evidence="3">Gfbio:e3339647-f889-4370-9287-4fb5cb688e4c:AG394J04_GoMArc1</strain>
    </source>
</reference>
<evidence type="ECO:0000259" key="2">
    <source>
        <dbReference type="Pfam" id="PF14741"/>
    </source>
</evidence>
<comment type="caution">
    <text evidence="3">The sequence shown here is derived from an EMBL/GenBank/DDBJ whole genome shotgun (WGS) entry which is preliminary data.</text>
</comment>
<accession>A0A811T8T5</accession>
<sequence>MNRLVTFCIKIGFILLVLVVISNTVYATTTTETADGDPTMTTGTIIGGTYTNTGSDDGATQDLEEALLVGGHGNAYNLDCYYNLSTAIDESRISAFEIGVNAWYSCAKADSFPISVWNNTAGSWDSTTITVDAASDGTNYTDTSTMSIEHIRDSDGNIAIRFDDNTADKQSTLHIDYLYVNLTYTTISGVATDKLTYKNGETIITTWTSADGFGSGENFINVEYWDVTAGTQFNLTSHATSATSSTSKALTSNEVGHEIAVYVYTTSSSTGVNSTAITQGDPWPCSIPNTVGPESWNSYNDTDHNNQDDTFSGDEHTVYMHGVGFTQSYNYRIAYYDVDDYKVASELTNASDSDGNLSSQYDFTGNASAAAGLWHSAVYDATDSPPSTYSPTDLDNIVDDDFTVEQSAIPEFPTVIAAIAVCMLCAVSYMVMRRNKYGKK</sequence>
<protein>
    <recommendedName>
        <fullName evidence="2">Glycosyl-hydrolase 114-associated domain-containing protein</fullName>
    </recommendedName>
</protein>
<dbReference type="EMBL" id="CAJHIS010000036">
    <property type="protein sequence ID" value="CAD6494894.1"/>
    <property type="molecule type" value="Genomic_DNA"/>
</dbReference>
<keyword evidence="1" id="KW-1133">Transmembrane helix</keyword>
<organism evidence="3 5">
    <name type="scientific">Candidatus Argoarchaeum ethanivorans</name>
    <dbReference type="NCBI Taxonomy" id="2608793"/>
    <lineage>
        <taxon>Archaea</taxon>
        <taxon>Methanobacteriati</taxon>
        <taxon>Methanobacteriota</taxon>
        <taxon>Stenosarchaea group</taxon>
        <taxon>Methanomicrobia</taxon>
        <taxon>Methanosarcinales</taxon>
        <taxon>Methanosarcinales incertae sedis</taxon>
        <taxon>GOM Arc I cluster</taxon>
        <taxon>Candidatus Argoarchaeum</taxon>
    </lineage>
</organism>
<feature type="domain" description="Glycosyl-hydrolase 114-associated" evidence="2">
    <location>
        <begin position="72"/>
        <end position="177"/>
    </location>
</feature>
<gene>
    <name evidence="4" type="ORF">EMLJLAPB_01004</name>
    <name evidence="3" type="ORF">FFODKBPE_00357</name>
</gene>
<dbReference type="EMBL" id="CAJHIP010000011">
    <property type="protein sequence ID" value="CAD6492741.1"/>
    <property type="molecule type" value="Genomic_DNA"/>
</dbReference>
<dbReference type="Proteomes" id="UP000634805">
    <property type="component" value="Unassembled WGS sequence"/>
</dbReference>
<dbReference type="Proteomes" id="UP000603056">
    <property type="component" value="Unassembled WGS sequence"/>
</dbReference>
<name>A0A811T8T5_9EURY</name>
<proteinExistence type="predicted"/>
<evidence type="ECO:0000313" key="4">
    <source>
        <dbReference type="EMBL" id="CAD6494894.1"/>
    </source>
</evidence>
<keyword evidence="1" id="KW-0472">Membrane</keyword>
<dbReference type="AlphaFoldDB" id="A0A811T8T5"/>
<evidence type="ECO:0000313" key="3">
    <source>
        <dbReference type="EMBL" id="CAD6492741.1"/>
    </source>
</evidence>
<dbReference type="InterPro" id="IPR049922">
    <property type="entry name" value="GH114_assoc"/>
</dbReference>
<evidence type="ECO:0000256" key="1">
    <source>
        <dbReference type="SAM" id="Phobius"/>
    </source>
</evidence>
<evidence type="ECO:0000313" key="5">
    <source>
        <dbReference type="Proteomes" id="UP000603056"/>
    </source>
</evidence>
<dbReference type="Pfam" id="PF14741">
    <property type="entry name" value="GH114_assoc"/>
    <property type="match status" value="1"/>
</dbReference>
<keyword evidence="1" id="KW-0812">Transmembrane</keyword>